<dbReference type="InterPro" id="IPR036291">
    <property type="entry name" value="NAD(P)-bd_dom_sf"/>
</dbReference>
<dbReference type="Proteomes" id="UP001500908">
    <property type="component" value="Unassembled WGS sequence"/>
</dbReference>
<dbReference type="PANTHER" id="PTHR48106">
    <property type="entry name" value="QUINONE OXIDOREDUCTASE PIG3-RELATED"/>
    <property type="match status" value="1"/>
</dbReference>
<name>A0ABP7FVF1_9ACTN</name>
<sequence length="385" mass="42796">MITTDAWVLHRRPDDPAVPKRGELSRETFSFADVADHEALVEPLVGSWEANLDHALSRDPIDICRQRGESSVVLGNLAVVRVLRTGADVTSVSEGDTCLVLPFGECDRYGYVERVYAYDMPHTVGLLAKRTKLHAGILLPLPEDTPFSLAQWATYGRYFTAWDNWNVAHACWSAQMRDEDPAKHLVFGWGGGVAMAELELARRAGFRVAMTASTDARLSFLAEHGITGVDRRLFPDLSYSAEVADDPEALARYRASEKEFLRIIGELSDGAGAAIFLDNIGSPLYKATLKAMARQGVLATVGWKHGMTTSTLRASECIKRHLHVNTHVWRIHDSARIRDFQNATAWMPPRETVTTYAFDDVPQLAADYAAGRITTYFPTYQVNLL</sequence>
<dbReference type="InterPro" id="IPR011032">
    <property type="entry name" value="GroES-like_sf"/>
</dbReference>
<dbReference type="Gene3D" id="3.40.50.720">
    <property type="entry name" value="NAD(P)-binding Rossmann-like Domain"/>
    <property type="match status" value="1"/>
</dbReference>
<organism evidence="3 4">
    <name type="scientific">Salinactinospora qingdaonensis</name>
    <dbReference type="NCBI Taxonomy" id="702744"/>
    <lineage>
        <taxon>Bacteria</taxon>
        <taxon>Bacillati</taxon>
        <taxon>Actinomycetota</taxon>
        <taxon>Actinomycetes</taxon>
        <taxon>Streptosporangiales</taxon>
        <taxon>Nocardiopsidaceae</taxon>
        <taxon>Salinactinospora</taxon>
    </lineage>
</organism>
<dbReference type="Gene3D" id="3.90.180.10">
    <property type="entry name" value="Medium-chain alcohol dehydrogenases, catalytic domain"/>
    <property type="match status" value="1"/>
</dbReference>
<dbReference type="SUPFAM" id="SSF50129">
    <property type="entry name" value="GroES-like"/>
    <property type="match status" value="1"/>
</dbReference>
<keyword evidence="4" id="KW-1185">Reference proteome</keyword>
<reference evidence="4" key="1">
    <citation type="journal article" date="2019" name="Int. J. Syst. Evol. Microbiol.">
        <title>The Global Catalogue of Microorganisms (GCM) 10K type strain sequencing project: providing services to taxonomists for standard genome sequencing and annotation.</title>
        <authorList>
            <consortium name="The Broad Institute Genomics Platform"/>
            <consortium name="The Broad Institute Genome Sequencing Center for Infectious Disease"/>
            <person name="Wu L."/>
            <person name="Ma J."/>
        </authorList>
    </citation>
    <scope>NUCLEOTIDE SEQUENCE [LARGE SCALE GENOMIC DNA]</scope>
    <source>
        <strain evidence="4">JCM 17137</strain>
    </source>
</reference>
<dbReference type="RefSeq" id="WP_344971759.1">
    <property type="nucleotide sequence ID" value="NZ_BAABDD010000011.1"/>
</dbReference>
<evidence type="ECO:0000313" key="3">
    <source>
        <dbReference type="EMBL" id="GAA3746829.1"/>
    </source>
</evidence>
<keyword evidence="1" id="KW-0521">NADP</keyword>
<dbReference type="SUPFAM" id="SSF51735">
    <property type="entry name" value="NAD(P)-binding Rossmann-fold domains"/>
    <property type="match status" value="1"/>
</dbReference>
<comment type="caution">
    <text evidence="3">The sequence shown here is derived from an EMBL/GenBank/DDBJ whole genome shotgun (WGS) entry which is preliminary data.</text>
</comment>
<evidence type="ECO:0000256" key="2">
    <source>
        <dbReference type="ARBA" id="ARBA00023002"/>
    </source>
</evidence>
<protein>
    <submittedName>
        <fullName evidence="3">Zinc-binding dehydrogenase</fullName>
    </submittedName>
</protein>
<evidence type="ECO:0000313" key="4">
    <source>
        <dbReference type="Proteomes" id="UP001500908"/>
    </source>
</evidence>
<proteinExistence type="predicted"/>
<accession>A0ABP7FVF1</accession>
<dbReference type="EMBL" id="BAABDD010000011">
    <property type="protein sequence ID" value="GAA3746829.1"/>
    <property type="molecule type" value="Genomic_DNA"/>
</dbReference>
<gene>
    <name evidence="3" type="ORF">GCM10022402_27930</name>
</gene>
<keyword evidence="2" id="KW-0560">Oxidoreductase</keyword>
<evidence type="ECO:0000256" key="1">
    <source>
        <dbReference type="ARBA" id="ARBA00022857"/>
    </source>
</evidence>